<keyword evidence="9 10" id="KW-0472">Membrane</keyword>
<keyword evidence="4 10" id="KW-0813">Transport</keyword>
<evidence type="ECO:0000256" key="9">
    <source>
        <dbReference type="ARBA" id="ARBA00023136"/>
    </source>
</evidence>
<organism evidence="13 14">
    <name type="scientific">Leptospira wolffii</name>
    <dbReference type="NCBI Taxonomy" id="409998"/>
    <lineage>
        <taxon>Bacteria</taxon>
        <taxon>Pseudomonadati</taxon>
        <taxon>Spirochaetota</taxon>
        <taxon>Spirochaetia</taxon>
        <taxon>Leptospirales</taxon>
        <taxon>Leptospiraceae</taxon>
        <taxon>Leptospira</taxon>
    </lineage>
</organism>
<feature type="transmembrane region" description="Helical" evidence="10">
    <location>
        <begin position="145"/>
        <end position="171"/>
    </location>
</feature>
<reference evidence="13 14" key="1">
    <citation type="submission" date="2017-07" db="EMBL/GenBank/DDBJ databases">
        <title>Leptospira spp. isolated from tropical soils.</title>
        <authorList>
            <person name="Thibeaux R."/>
            <person name="Iraola G."/>
            <person name="Ferres I."/>
            <person name="Bierque E."/>
            <person name="Girault D."/>
            <person name="Soupe-Gilbert M.-E."/>
            <person name="Picardeau M."/>
            <person name="Goarant C."/>
        </authorList>
    </citation>
    <scope>NUCLEOTIDE SEQUENCE [LARGE SCALE GENOMIC DNA]</scope>
    <source>
        <strain evidence="13 14">FH2-C-A2</strain>
    </source>
</reference>
<evidence type="ECO:0000256" key="1">
    <source>
        <dbReference type="ARBA" id="ARBA00002949"/>
    </source>
</evidence>
<evidence type="ECO:0000256" key="3">
    <source>
        <dbReference type="ARBA" id="ARBA00007069"/>
    </source>
</evidence>
<dbReference type="EMBL" id="NPDT01000010">
    <property type="protein sequence ID" value="PJZ64405.1"/>
    <property type="molecule type" value="Genomic_DNA"/>
</dbReference>
<evidence type="ECO:0000259" key="12">
    <source>
        <dbReference type="PROSITE" id="PS50928"/>
    </source>
</evidence>
<dbReference type="GO" id="GO:0015098">
    <property type="term" value="F:molybdate ion transmembrane transporter activity"/>
    <property type="evidence" value="ECO:0007669"/>
    <property type="project" value="UniProtKB-UniRule"/>
</dbReference>
<dbReference type="PANTHER" id="PTHR30183:SF8">
    <property type="entry name" value="MOLYBDENUM TRANSPORT SYSTEM PERMEASE"/>
    <property type="match status" value="1"/>
</dbReference>
<dbReference type="SUPFAM" id="SSF161098">
    <property type="entry name" value="MetI-like"/>
    <property type="match status" value="1"/>
</dbReference>
<feature type="transmembrane region" description="Helical" evidence="10">
    <location>
        <begin position="47"/>
        <end position="65"/>
    </location>
</feature>
<evidence type="ECO:0000256" key="6">
    <source>
        <dbReference type="ARBA" id="ARBA00022505"/>
    </source>
</evidence>
<feature type="domain" description="ABC transmembrane type-1" evidence="12">
    <location>
        <begin position="8"/>
        <end position="212"/>
    </location>
</feature>
<comment type="similarity">
    <text evidence="3 11">Belongs to the binding-protein-dependent transport system permease family. CysTW subfamily.</text>
</comment>
<dbReference type="PANTHER" id="PTHR30183">
    <property type="entry name" value="MOLYBDENUM TRANSPORT SYSTEM PERMEASE PROTEIN MODB"/>
    <property type="match status" value="1"/>
</dbReference>
<dbReference type="Proteomes" id="UP000231912">
    <property type="component" value="Unassembled WGS sequence"/>
</dbReference>
<dbReference type="NCBIfam" id="TIGR02141">
    <property type="entry name" value="modB_ABC"/>
    <property type="match status" value="1"/>
</dbReference>
<evidence type="ECO:0000256" key="11">
    <source>
        <dbReference type="RuleBase" id="RU365097"/>
    </source>
</evidence>
<name>A0A2M9Z7K7_9LEPT</name>
<evidence type="ECO:0000256" key="4">
    <source>
        <dbReference type="ARBA" id="ARBA00022448"/>
    </source>
</evidence>
<dbReference type="InterPro" id="IPR035906">
    <property type="entry name" value="MetI-like_sf"/>
</dbReference>
<keyword evidence="7 10" id="KW-0812">Transmembrane</keyword>
<keyword evidence="6 11" id="KW-0500">Molybdenum</keyword>
<comment type="caution">
    <text evidence="13">The sequence shown here is derived from an EMBL/GenBank/DDBJ whole genome shotgun (WGS) entry which is preliminary data.</text>
</comment>
<gene>
    <name evidence="13" type="primary">modB</name>
    <name evidence="13" type="ORF">CH371_18490</name>
</gene>
<evidence type="ECO:0000313" key="14">
    <source>
        <dbReference type="Proteomes" id="UP000231912"/>
    </source>
</evidence>
<evidence type="ECO:0000256" key="5">
    <source>
        <dbReference type="ARBA" id="ARBA00022475"/>
    </source>
</evidence>
<dbReference type="PROSITE" id="PS50928">
    <property type="entry name" value="ABC_TM1"/>
    <property type="match status" value="1"/>
</dbReference>
<feature type="transmembrane region" description="Helical" evidence="10">
    <location>
        <begin position="14"/>
        <end position="35"/>
    </location>
</feature>
<dbReference type="CDD" id="cd06261">
    <property type="entry name" value="TM_PBP2"/>
    <property type="match status" value="1"/>
</dbReference>
<protein>
    <recommendedName>
        <fullName evidence="11">Molybdenum transport system permease</fullName>
    </recommendedName>
</protein>
<evidence type="ECO:0000313" key="13">
    <source>
        <dbReference type="EMBL" id="PJZ64405.1"/>
    </source>
</evidence>
<keyword evidence="5 11" id="KW-1003">Cell membrane</keyword>
<feature type="transmembrane region" description="Helical" evidence="10">
    <location>
        <begin position="85"/>
        <end position="105"/>
    </location>
</feature>
<dbReference type="Gene3D" id="1.10.3720.10">
    <property type="entry name" value="MetI-like"/>
    <property type="match status" value="1"/>
</dbReference>
<dbReference type="InterPro" id="IPR011867">
    <property type="entry name" value="ModB_ABC"/>
</dbReference>
<evidence type="ECO:0000256" key="8">
    <source>
        <dbReference type="ARBA" id="ARBA00022989"/>
    </source>
</evidence>
<dbReference type="AlphaFoldDB" id="A0A2M9Z7K7"/>
<evidence type="ECO:0000256" key="7">
    <source>
        <dbReference type="ARBA" id="ARBA00022692"/>
    </source>
</evidence>
<dbReference type="GO" id="GO:0005886">
    <property type="term" value="C:plasma membrane"/>
    <property type="evidence" value="ECO:0007669"/>
    <property type="project" value="UniProtKB-SubCell"/>
</dbReference>
<proteinExistence type="inferred from homology"/>
<sequence>MEIDLTPFYLTLKLSFFTTLILLVIGVPLAYWLSFSRNSYKYVFETLFNLPLVLPPSILGFYLLLLFSPSGFLGEFLEYYFDLRLVFSFSGILIGSVIFSLPFMLQALQAGFSSLPPSFFEVAQVLGKSRWETLFKVVLPNCKPAILGGMILSFAHTIGEFGVVLLIGGSIPNKTKLASIAIYEEVEAMNYGNAHILSILLVATSTLVLLPLFKYRRRVNFLGSQKA</sequence>
<dbReference type="RefSeq" id="WP_100760174.1">
    <property type="nucleotide sequence ID" value="NZ_NPDT01000010.1"/>
</dbReference>
<evidence type="ECO:0000256" key="10">
    <source>
        <dbReference type="RuleBase" id="RU363032"/>
    </source>
</evidence>
<keyword evidence="8 10" id="KW-1133">Transmembrane helix</keyword>
<evidence type="ECO:0000256" key="2">
    <source>
        <dbReference type="ARBA" id="ARBA00004651"/>
    </source>
</evidence>
<accession>A0A2M9Z7K7</accession>
<feature type="transmembrane region" description="Helical" evidence="10">
    <location>
        <begin position="191"/>
        <end position="213"/>
    </location>
</feature>
<comment type="function">
    <text evidence="1 11">Part of the binding-protein-dependent transport system for molybdenum; probably responsible for the translocation of the substrate across the membrane.</text>
</comment>
<dbReference type="Pfam" id="PF00528">
    <property type="entry name" value="BPD_transp_1"/>
    <property type="match status" value="1"/>
</dbReference>
<dbReference type="InterPro" id="IPR000515">
    <property type="entry name" value="MetI-like"/>
</dbReference>
<comment type="subcellular location">
    <subcellularLocation>
        <location evidence="2 10">Cell membrane</location>
        <topology evidence="2 10">Multi-pass membrane protein</topology>
    </subcellularLocation>
</comment>